<evidence type="ECO:0000256" key="2">
    <source>
        <dbReference type="SAM" id="MobiDB-lite"/>
    </source>
</evidence>
<protein>
    <recommendedName>
        <fullName evidence="3">SAM domain-containing protein</fullName>
    </recommendedName>
</protein>
<dbReference type="Proteomes" id="UP001374535">
    <property type="component" value="Chromosome 3"/>
</dbReference>
<accession>A0AAQ3NY95</accession>
<dbReference type="PROSITE" id="PS50105">
    <property type="entry name" value="SAM_DOMAIN"/>
    <property type="match status" value="1"/>
</dbReference>
<keyword evidence="5" id="KW-1185">Reference proteome</keyword>
<name>A0AAQ3NY95_VIGMU</name>
<evidence type="ECO:0000313" key="4">
    <source>
        <dbReference type="EMBL" id="WVZ16568.1"/>
    </source>
</evidence>
<dbReference type="PANTHER" id="PTHR10627">
    <property type="entry name" value="SCP160"/>
    <property type="match status" value="1"/>
</dbReference>
<dbReference type="AlphaFoldDB" id="A0AAQ3NY95"/>
<proteinExistence type="predicted"/>
<dbReference type="Gene3D" id="1.10.150.50">
    <property type="entry name" value="Transcription Factor, Ets-1"/>
    <property type="match status" value="1"/>
</dbReference>
<evidence type="ECO:0000256" key="1">
    <source>
        <dbReference type="ARBA" id="ARBA00022737"/>
    </source>
</evidence>
<dbReference type="InterPro" id="IPR013761">
    <property type="entry name" value="SAM/pointed_sf"/>
</dbReference>
<dbReference type="SMART" id="SM00454">
    <property type="entry name" value="SAM"/>
    <property type="match status" value="1"/>
</dbReference>
<organism evidence="4 5">
    <name type="scientific">Vigna mungo</name>
    <name type="common">Black gram</name>
    <name type="synonym">Phaseolus mungo</name>
    <dbReference type="NCBI Taxonomy" id="3915"/>
    <lineage>
        <taxon>Eukaryota</taxon>
        <taxon>Viridiplantae</taxon>
        <taxon>Streptophyta</taxon>
        <taxon>Embryophyta</taxon>
        <taxon>Tracheophyta</taxon>
        <taxon>Spermatophyta</taxon>
        <taxon>Magnoliopsida</taxon>
        <taxon>eudicotyledons</taxon>
        <taxon>Gunneridae</taxon>
        <taxon>Pentapetalae</taxon>
        <taxon>rosids</taxon>
        <taxon>fabids</taxon>
        <taxon>Fabales</taxon>
        <taxon>Fabaceae</taxon>
        <taxon>Papilionoideae</taxon>
        <taxon>50 kb inversion clade</taxon>
        <taxon>NPAAA clade</taxon>
        <taxon>indigoferoid/millettioid clade</taxon>
        <taxon>Phaseoleae</taxon>
        <taxon>Vigna</taxon>
    </lineage>
</organism>
<evidence type="ECO:0000259" key="3">
    <source>
        <dbReference type="PROSITE" id="PS50105"/>
    </source>
</evidence>
<dbReference type="PANTHER" id="PTHR10627:SF74">
    <property type="entry name" value="OS08G0526500 PROTEIN"/>
    <property type="match status" value="1"/>
</dbReference>
<dbReference type="SUPFAM" id="SSF47769">
    <property type="entry name" value="SAM/Pointed domain"/>
    <property type="match status" value="1"/>
</dbReference>
<dbReference type="EMBL" id="CP144698">
    <property type="protein sequence ID" value="WVZ16568.1"/>
    <property type="molecule type" value="Genomic_DNA"/>
</dbReference>
<sequence length="169" mass="18961">MTCDCEDRKVSAQDLRLKLQRKGLQPASQSGKSYAPKMRDLRERLSGTMTVQPTNVDPPKSKTVKPSSKSVGAEAPAAQIKRPADPAPKRSRKDLHQSSFADNEDWYMLADSSIDDFLRSLGLEKYIITFQAEEVDMTALNHMTDEDLKAMGIPMASSFHMMRLIESRL</sequence>
<dbReference type="CDD" id="cd09487">
    <property type="entry name" value="SAM_superfamily"/>
    <property type="match status" value="1"/>
</dbReference>
<feature type="region of interest" description="Disordered" evidence="2">
    <location>
        <begin position="18"/>
        <end position="97"/>
    </location>
</feature>
<gene>
    <name evidence="4" type="ORF">V8G54_009550</name>
</gene>
<keyword evidence="1" id="KW-0677">Repeat</keyword>
<dbReference type="InterPro" id="IPR001660">
    <property type="entry name" value="SAM"/>
</dbReference>
<reference evidence="4 5" key="1">
    <citation type="journal article" date="2023" name="Life. Sci Alliance">
        <title>Evolutionary insights into 3D genome organization and epigenetic landscape of Vigna mungo.</title>
        <authorList>
            <person name="Junaid A."/>
            <person name="Singh B."/>
            <person name="Bhatia S."/>
        </authorList>
    </citation>
    <scope>NUCLEOTIDE SEQUENCE [LARGE SCALE GENOMIC DNA]</scope>
    <source>
        <strain evidence="4">Urdbean</strain>
    </source>
</reference>
<feature type="domain" description="SAM" evidence="3">
    <location>
        <begin position="109"/>
        <end position="153"/>
    </location>
</feature>
<dbReference type="Pfam" id="PF00536">
    <property type="entry name" value="SAM_1"/>
    <property type="match status" value="1"/>
</dbReference>
<evidence type="ECO:0000313" key="5">
    <source>
        <dbReference type="Proteomes" id="UP001374535"/>
    </source>
</evidence>